<name>A0A6G9QLB5_9GAMM</name>
<gene>
    <name evidence="1" type="ORF">HBH39_13435</name>
</gene>
<evidence type="ECO:0000313" key="1">
    <source>
        <dbReference type="EMBL" id="QIR15370.1"/>
    </source>
</evidence>
<dbReference type="KEGG" id="saes:HBH39_13435"/>
<keyword evidence="2" id="KW-1185">Reference proteome</keyword>
<protein>
    <submittedName>
        <fullName evidence="1">Uncharacterized protein</fullName>
    </submittedName>
</protein>
<dbReference type="AlphaFoldDB" id="A0A6G9QLB5"/>
<dbReference type="EMBL" id="CP050313">
    <property type="protein sequence ID" value="QIR15370.1"/>
    <property type="molecule type" value="Genomic_DNA"/>
</dbReference>
<accession>A0A6G9QLB5</accession>
<sequence>MKYKVSGRNVFLPQSIFGILPAATNVVALRPHQTKGAKRTLFTKEALWKTSAPQTKNAESAYEVTP</sequence>
<dbReference type="Proteomes" id="UP000502608">
    <property type="component" value="Chromosome"/>
</dbReference>
<dbReference type="RefSeq" id="WP_167679091.1">
    <property type="nucleotide sequence ID" value="NZ_CP050313.1"/>
</dbReference>
<reference evidence="1 2" key="1">
    <citation type="submission" date="2020-03" db="EMBL/GenBank/DDBJ databases">
        <title>Complete genome sequence of Shewanella sp.</title>
        <authorList>
            <person name="Kim Y.-S."/>
            <person name="Kim S.-J."/>
            <person name="Jung H.-K."/>
            <person name="Kim K.-H."/>
        </authorList>
    </citation>
    <scope>NUCLEOTIDE SEQUENCE [LARGE SCALE GENOMIC DNA]</scope>
    <source>
        <strain evidence="1 2">PN3F2</strain>
    </source>
</reference>
<organism evidence="1 2">
    <name type="scientific">Shewanella aestuarii</name>
    <dbReference type="NCBI Taxonomy" id="1028752"/>
    <lineage>
        <taxon>Bacteria</taxon>
        <taxon>Pseudomonadati</taxon>
        <taxon>Pseudomonadota</taxon>
        <taxon>Gammaproteobacteria</taxon>
        <taxon>Alteromonadales</taxon>
        <taxon>Shewanellaceae</taxon>
        <taxon>Shewanella</taxon>
    </lineage>
</organism>
<evidence type="ECO:0000313" key="2">
    <source>
        <dbReference type="Proteomes" id="UP000502608"/>
    </source>
</evidence>
<proteinExistence type="predicted"/>